<organism evidence="2">
    <name type="scientific">uncultured microorganism</name>
    <dbReference type="NCBI Taxonomy" id="358574"/>
    <lineage>
        <taxon>unclassified sequences</taxon>
        <taxon>environmental samples</taxon>
    </lineage>
</organism>
<dbReference type="CDD" id="cd00102">
    <property type="entry name" value="IPT"/>
    <property type="match status" value="1"/>
</dbReference>
<accession>D3JVS8</accession>
<dbReference type="SUPFAM" id="SSF81296">
    <property type="entry name" value="E set domains"/>
    <property type="match status" value="1"/>
</dbReference>
<feature type="domain" description="Surface glycan-binding protein B xyloglucan binding" evidence="1">
    <location>
        <begin position="203"/>
        <end position="431"/>
    </location>
</feature>
<evidence type="ECO:0000259" key="1">
    <source>
        <dbReference type="Pfam" id="PF18329"/>
    </source>
</evidence>
<reference evidence="2" key="1">
    <citation type="submission" date="2009-12" db="EMBL/GenBank/DDBJ databases">
        <title>Cloning and identification of genes encoding acidic cellulases from the metagenomes of buffalo rumen.</title>
        <authorList>
            <person name="Duan C.J."/>
            <person name="Liu J.L."/>
            <person name="Feng J.X."/>
        </authorList>
    </citation>
    <scope>NUCLEOTIDE SEQUENCE</scope>
</reference>
<dbReference type="Gene3D" id="2.60.40.10">
    <property type="entry name" value="Immunoglobulins"/>
    <property type="match status" value="2"/>
</dbReference>
<sequence>MKAIIKYTGMILGVVLAASCTNLDYPDRYKETSGVPTVHFVRYADRDIAITQANMEELVCVVGDNLTSVHDIYFNDQAAVLNSSYMTPHTIVVAVPKNMPKEQTDKMYLITRDSSVVAYDFKVLPPAPKITGMSNEWAQAGETVSIYGSYLFPPITVEFPGADPVEVTSGSGDDVSVVVPAGAQPGKIKVYNDSGTAQSVFMYKDSRGMLFDFDGLTGLDNHGWNGHSSQDDDGTGVSGRFFQFGDGATPLTGDWEEAHFSFVYWPGSWNDPENYQDAPNGARLTDLADFTDWQNMALKFEICVPASNPWTGTPMQIVMAGVDKVTFGGAVKDIYGNQCAGANNTYMSSNETPRGLYRPWAATGSFDTGGKWITATIPLAEFTYGWDGNPSSGTLNADSFSSLWLFICAAGEKPADSCTPIIKIDNIRAVPYK</sequence>
<dbReference type="InterPro" id="IPR014756">
    <property type="entry name" value="Ig_E-set"/>
</dbReference>
<dbReference type="PROSITE" id="PS51257">
    <property type="entry name" value="PROKAR_LIPOPROTEIN"/>
    <property type="match status" value="1"/>
</dbReference>
<dbReference type="AlphaFoldDB" id="D3JVS8"/>
<dbReference type="EMBL" id="GU322009">
    <property type="protein sequence ID" value="ADB80097.1"/>
    <property type="molecule type" value="Genomic_DNA"/>
</dbReference>
<name>D3JVS8_9ZZZZ</name>
<dbReference type="GO" id="GO:0030247">
    <property type="term" value="F:polysaccharide binding"/>
    <property type="evidence" value="ECO:0007669"/>
    <property type="project" value="InterPro"/>
</dbReference>
<evidence type="ECO:0000313" key="2">
    <source>
        <dbReference type="EMBL" id="ADB80097.1"/>
    </source>
</evidence>
<proteinExistence type="predicted"/>
<protein>
    <recommendedName>
        <fullName evidence="1">Surface glycan-binding protein B xyloglucan binding domain-containing protein</fullName>
    </recommendedName>
</protein>
<dbReference type="InterPro" id="IPR013783">
    <property type="entry name" value="Ig-like_fold"/>
</dbReference>
<dbReference type="Pfam" id="PF18329">
    <property type="entry name" value="SGBP_B_XBD"/>
    <property type="match status" value="1"/>
</dbReference>
<dbReference type="InterPro" id="IPR040475">
    <property type="entry name" value="SGBP_B_XBD"/>
</dbReference>